<dbReference type="EMBL" id="JANPWB010000007">
    <property type="protein sequence ID" value="KAJ1170052.1"/>
    <property type="molecule type" value="Genomic_DNA"/>
</dbReference>
<evidence type="ECO:0000313" key="3">
    <source>
        <dbReference type="Proteomes" id="UP001066276"/>
    </source>
</evidence>
<proteinExistence type="predicted"/>
<dbReference type="AlphaFoldDB" id="A0AAV7T0W4"/>
<protein>
    <submittedName>
        <fullName evidence="2">Uncharacterized protein</fullName>
    </submittedName>
</protein>
<name>A0AAV7T0W4_PLEWA</name>
<evidence type="ECO:0000256" key="1">
    <source>
        <dbReference type="SAM" id="MobiDB-lite"/>
    </source>
</evidence>
<evidence type="ECO:0000313" key="2">
    <source>
        <dbReference type="EMBL" id="KAJ1170052.1"/>
    </source>
</evidence>
<feature type="region of interest" description="Disordered" evidence="1">
    <location>
        <begin position="30"/>
        <end position="55"/>
    </location>
</feature>
<dbReference type="Proteomes" id="UP001066276">
    <property type="component" value="Chromosome 4_1"/>
</dbReference>
<reference evidence="2" key="1">
    <citation type="journal article" date="2022" name="bioRxiv">
        <title>Sequencing and chromosome-scale assembly of the giantPleurodeles waltlgenome.</title>
        <authorList>
            <person name="Brown T."/>
            <person name="Elewa A."/>
            <person name="Iarovenko S."/>
            <person name="Subramanian E."/>
            <person name="Araus A.J."/>
            <person name="Petzold A."/>
            <person name="Susuki M."/>
            <person name="Suzuki K.-i.T."/>
            <person name="Hayashi T."/>
            <person name="Toyoda A."/>
            <person name="Oliveira C."/>
            <person name="Osipova E."/>
            <person name="Leigh N.D."/>
            <person name="Simon A."/>
            <person name="Yun M.H."/>
        </authorList>
    </citation>
    <scope>NUCLEOTIDE SEQUENCE</scope>
    <source>
        <strain evidence="2">20211129_DDA</strain>
        <tissue evidence="2">Liver</tissue>
    </source>
</reference>
<organism evidence="2 3">
    <name type="scientific">Pleurodeles waltl</name>
    <name type="common">Iberian ribbed newt</name>
    <dbReference type="NCBI Taxonomy" id="8319"/>
    <lineage>
        <taxon>Eukaryota</taxon>
        <taxon>Metazoa</taxon>
        <taxon>Chordata</taxon>
        <taxon>Craniata</taxon>
        <taxon>Vertebrata</taxon>
        <taxon>Euteleostomi</taxon>
        <taxon>Amphibia</taxon>
        <taxon>Batrachia</taxon>
        <taxon>Caudata</taxon>
        <taxon>Salamandroidea</taxon>
        <taxon>Salamandridae</taxon>
        <taxon>Pleurodelinae</taxon>
        <taxon>Pleurodeles</taxon>
    </lineage>
</organism>
<gene>
    <name evidence="2" type="ORF">NDU88_001933</name>
</gene>
<comment type="caution">
    <text evidence="2">The sequence shown here is derived from an EMBL/GenBank/DDBJ whole genome shotgun (WGS) entry which is preliminary data.</text>
</comment>
<keyword evidence="3" id="KW-1185">Reference proteome</keyword>
<accession>A0AAV7T0W4</accession>
<sequence>MFTRRRGQPTWPIGRELRRLRLISPRPDAVRRWGGVDGPPPTREPATNPQERQNPAGLLVERGATPGGVLRTGADPVVRRSLAAPCWTSGSRLETERGRCPEMAD</sequence>